<sequence length="380" mass="42586">MAEQPFDEYHPMEEIEGAPPAETPEEIRQRHLRETLSLNKYLYRQTQQMEYMLLGAADLQALLEVLLVNLPRHFGFAAAELWLYDPEQVLAGLMADPERYGPALQLHKDVFAMQELYDLEPAVELIDAADTRMFEILKSSRGVEQALLIPLQDGGRVIGSFHCGIGEPSFALDEAELDHVAHLGSVVSLCFRNAVSRQQISRLTMIDPLTQISNLRGFQKDIARELARARRADQPVSVLLLDIDEYDDLYQSYGEVTGQFLIKKISERISSDLRTSDYLARLDGARLAVLVPGSGEVLTSEIAERIRSDIEHFAVDDGRGANLQVTVSIGYATWEPQQFPAIDMGQLARQIENTATKALESARKMGGNRCQVNRLTTLMV</sequence>
<dbReference type="SMART" id="SM00267">
    <property type="entry name" value="GGDEF"/>
    <property type="match status" value="1"/>
</dbReference>
<gene>
    <name evidence="4" type="ORF">FV139_02005</name>
</gene>
<dbReference type="EC" id="2.7.7.65" evidence="1"/>
<dbReference type="InterPro" id="IPR050469">
    <property type="entry name" value="Diguanylate_Cyclase"/>
</dbReference>
<dbReference type="PROSITE" id="PS50887">
    <property type="entry name" value="GGDEF"/>
    <property type="match status" value="1"/>
</dbReference>
<protein>
    <recommendedName>
        <fullName evidence="1">diguanylate cyclase</fullName>
        <ecNumber evidence="1">2.7.7.65</ecNumber>
    </recommendedName>
</protein>
<dbReference type="Pfam" id="PF00990">
    <property type="entry name" value="GGDEF"/>
    <property type="match status" value="1"/>
</dbReference>
<dbReference type="PANTHER" id="PTHR45138:SF24">
    <property type="entry name" value="DIGUANYLATE CYCLASE DGCC-RELATED"/>
    <property type="match status" value="1"/>
</dbReference>
<dbReference type="InterPro" id="IPR029016">
    <property type="entry name" value="GAF-like_dom_sf"/>
</dbReference>
<dbReference type="InterPro" id="IPR043128">
    <property type="entry name" value="Rev_trsase/Diguanyl_cyclase"/>
</dbReference>
<dbReference type="Proteomes" id="UP000321039">
    <property type="component" value="Unassembled WGS sequence"/>
</dbReference>
<dbReference type="PANTHER" id="PTHR45138">
    <property type="entry name" value="REGULATORY COMPONENTS OF SENSORY TRANSDUCTION SYSTEM"/>
    <property type="match status" value="1"/>
</dbReference>
<evidence type="ECO:0000313" key="5">
    <source>
        <dbReference type="Proteomes" id="UP000321039"/>
    </source>
</evidence>
<feature type="region of interest" description="Disordered" evidence="2">
    <location>
        <begin position="1"/>
        <end position="25"/>
    </location>
</feature>
<evidence type="ECO:0000256" key="2">
    <source>
        <dbReference type="SAM" id="MobiDB-lite"/>
    </source>
</evidence>
<dbReference type="CDD" id="cd01949">
    <property type="entry name" value="GGDEF"/>
    <property type="match status" value="1"/>
</dbReference>
<evidence type="ECO:0000313" key="4">
    <source>
        <dbReference type="EMBL" id="TXS96295.1"/>
    </source>
</evidence>
<evidence type="ECO:0000256" key="1">
    <source>
        <dbReference type="ARBA" id="ARBA00012528"/>
    </source>
</evidence>
<dbReference type="InterPro" id="IPR029787">
    <property type="entry name" value="Nucleotide_cyclase"/>
</dbReference>
<dbReference type="SUPFAM" id="SSF55781">
    <property type="entry name" value="GAF domain-like"/>
    <property type="match status" value="1"/>
</dbReference>
<dbReference type="SUPFAM" id="SSF55073">
    <property type="entry name" value="Nucleotide cyclase"/>
    <property type="match status" value="1"/>
</dbReference>
<keyword evidence="5" id="KW-1185">Reference proteome</keyword>
<accession>A0A5C9A5U8</accession>
<dbReference type="GO" id="GO:0052621">
    <property type="term" value="F:diguanylate cyclase activity"/>
    <property type="evidence" value="ECO:0007669"/>
    <property type="project" value="UniProtKB-EC"/>
</dbReference>
<evidence type="ECO:0000259" key="3">
    <source>
        <dbReference type="PROSITE" id="PS50887"/>
    </source>
</evidence>
<reference evidence="4 5" key="1">
    <citation type="submission" date="2019-08" db="EMBL/GenBank/DDBJ databases">
        <title>Parahaliea maris sp. nov., isolated from the surface seawater.</title>
        <authorList>
            <person name="Liu Y."/>
        </authorList>
    </citation>
    <scope>NUCLEOTIDE SEQUENCE [LARGE SCALE GENOMIC DNA]</scope>
    <source>
        <strain evidence="4 5">HSLHS9</strain>
    </source>
</reference>
<name>A0A5C9A5U8_9GAMM</name>
<dbReference type="NCBIfam" id="TIGR00254">
    <property type="entry name" value="GGDEF"/>
    <property type="match status" value="1"/>
</dbReference>
<comment type="caution">
    <text evidence="4">The sequence shown here is derived from an EMBL/GenBank/DDBJ whole genome shotgun (WGS) entry which is preliminary data.</text>
</comment>
<dbReference type="GO" id="GO:0005886">
    <property type="term" value="C:plasma membrane"/>
    <property type="evidence" value="ECO:0007669"/>
    <property type="project" value="TreeGrafter"/>
</dbReference>
<dbReference type="Gene3D" id="3.30.70.270">
    <property type="match status" value="1"/>
</dbReference>
<dbReference type="RefSeq" id="WP_148066563.1">
    <property type="nucleotide sequence ID" value="NZ_VRZA01000001.1"/>
</dbReference>
<organism evidence="4 5">
    <name type="scientific">Parahaliea maris</name>
    <dbReference type="NCBI Taxonomy" id="2716870"/>
    <lineage>
        <taxon>Bacteria</taxon>
        <taxon>Pseudomonadati</taxon>
        <taxon>Pseudomonadota</taxon>
        <taxon>Gammaproteobacteria</taxon>
        <taxon>Cellvibrionales</taxon>
        <taxon>Halieaceae</taxon>
        <taxon>Parahaliea</taxon>
    </lineage>
</organism>
<dbReference type="Gene3D" id="3.30.450.40">
    <property type="match status" value="1"/>
</dbReference>
<dbReference type="AlphaFoldDB" id="A0A5C9A5U8"/>
<proteinExistence type="predicted"/>
<feature type="domain" description="GGDEF" evidence="3">
    <location>
        <begin position="234"/>
        <end position="375"/>
    </location>
</feature>
<dbReference type="EMBL" id="VRZA01000001">
    <property type="protein sequence ID" value="TXS96295.1"/>
    <property type="molecule type" value="Genomic_DNA"/>
</dbReference>
<dbReference type="GO" id="GO:0043709">
    <property type="term" value="P:cell adhesion involved in single-species biofilm formation"/>
    <property type="evidence" value="ECO:0007669"/>
    <property type="project" value="TreeGrafter"/>
</dbReference>
<dbReference type="InterPro" id="IPR000160">
    <property type="entry name" value="GGDEF_dom"/>
</dbReference>
<dbReference type="GO" id="GO:1902201">
    <property type="term" value="P:negative regulation of bacterial-type flagellum-dependent cell motility"/>
    <property type="evidence" value="ECO:0007669"/>
    <property type="project" value="TreeGrafter"/>
</dbReference>